<dbReference type="GO" id="GO:0008967">
    <property type="term" value="F:phosphoglycolate phosphatase activity"/>
    <property type="evidence" value="ECO:0007669"/>
    <property type="project" value="UniProtKB-EC"/>
</dbReference>
<proteinExistence type="inferred from homology"/>
<dbReference type="GO" id="GO:0006281">
    <property type="term" value="P:DNA repair"/>
    <property type="evidence" value="ECO:0007669"/>
    <property type="project" value="TreeGrafter"/>
</dbReference>
<evidence type="ECO:0000256" key="4">
    <source>
        <dbReference type="ARBA" id="ARBA00013078"/>
    </source>
</evidence>
<dbReference type="EC" id="3.1.3.18" evidence="4"/>
<dbReference type="OrthoDB" id="5761906at2"/>
<dbReference type="InterPro" id="IPR023214">
    <property type="entry name" value="HAD_sf"/>
</dbReference>
<evidence type="ECO:0000313" key="5">
    <source>
        <dbReference type="EMBL" id="SDW70694.1"/>
    </source>
</evidence>
<protein>
    <recommendedName>
        <fullName evidence="4">phosphoglycolate phosphatase</fullName>
        <ecNumber evidence="4">3.1.3.18</ecNumber>
    </recommendedName>
</protein>
<name>A0A1H2VRX3_THIRO</name>
<dbReference type="PANTHER" id="PTHR43434">
    <property type="entry name" value="PHOSPHOGLYCOLATE PHOSPHATASE"/>
    <property type="match status" value="1"/>
</dbReference>
<reference evidence="6" key="1">
    <citation type="submission" date="2016-10" db="EMBL/GenBank/DDBJ databases">
        <authorList>
            <person name="Varghese N."/>
            <person name="Submissions S."/>
        </authorList>
    </citation>
    <scope>NUCLEOTIDE SEQUENCE [LARGE SCALE GENOMIC DNA]</scope>
    <source>
        <strain evidence="6">DSM 217</strain>
    </source>
</reference>
<comment type="similarity">
    <text evidence="3">Belongs to the HAD-like hydrolase superfamily. CbbY/CbbZ/Gph/YieH family.</text>
</comment>
<evidence type="ECO:0000256" key="3">
    <source>
        <dbReference type="ARBA" id="ARBA00006171"/>
    </source>
</evidence>
<comment type="pathway">
    <text evidence="2">Organic acid metabolism; glycolate biosynthesis; glycolate from 2-phosphoglycolate: step 1/1.</text>
</comment>
<dbReference type="Proteomes" id="UP000198816">
    <property type="component" value="Unassembled WGS sequence"/>
</dbReference>
<sequence length="274" mass="29601">MAGLPARIVRDSRLLLLDFDGVVTTEAEDVGLKAQTLSVFAAIGAQFGERALKMVRLAGRAIYDAGGSLQLGPLLYHAAKLLKPVDAPIEPTLARLIAACTDSLDYRGIAPAGENLREALARLKERGIEVAILTNGVRENVFRVLALKGLTEMFPPEHIFDAISTLDKHGKLHPKPDPKGYQFVLRELGVEPGSCIVVDNSRKNVRAAKREVGCGGVIYIGNSLKAKDRKVIDHLSPSFVHLMDEIVTVLGRADIVEPGRIGLPLDEHISAPVD</sequence>
<dbReference type="Gene3D" id="3.40.50.1000">
    <property type="entry name" value="HAD superfamily/HAD-like"/>
    <property type="match status" value="1"/>
</dbReference>
<dbReference type="PANTHER" id="PTHR43434:SF1">
    <property type="entry name" value="PHOSPHOGLYCOLATE PHOSPHATASE"/>
    <property type="match status" value="1"/>
</dbReference>
<dbReference type="InterPro" id="IPR006439">
    <property type="entry name" value="HAD-SF_hydro_IA"/>
</dbReference>
<keyword evidence="6" id="KW-1185">Reference proteome</keyword>
<dbReference type="SFLD" id="SFLDG01129">
    <property type="entry name" value="C1.5:_HAD__Beta-PGM__Phosphata"/>
    <property type="match status" value="1"/>
</dbReference>
<dbReference type="SUPFAM" id="SSF56784">
    <property type="entry name" value="HAD-like"/>
    <property type="match status" value="1"/>
</dbReference>
<evidence type="ECO:0000313" key="6">
    <source>
        <dbReference type="Proteomes" id="UP000198816"/>
    </source>
</evidence>
<dbReference type="RefSeq" id="WP_093030659.1">
    <property type="nucleotide sequence ID" value="NZ_FNNZ01000007.1"/>
</dbReference>
<gene>
    <name evidence="5" type="ORF">SAMN05421783_107129</name>
</gene>
<dbReference type="InterPro" id="IPR050155">
    <property type="entry name" value="HAD-like_hydrolase_sf"/>
</dbReference>
<evidence type="ECO:0000256" key="1">
    <source>
        <dbReference type="ARBA" id="ARBA00000830"/>
    </source>
</evidence>
<dbReference type="STRING" id="1058.SAMN05421783_107129"/>
<dbReference type="AlphaFoldDB" id="A0A1H2VRX3"/>
<dbReference type="CDD" id="cd07505">
    <property type="entry name" value="HAD_BPGM-like"/>
    <property type="match status" value="1"/>
</dbReference>
<dbReference type="EMBL" id="FNNZ01000007">
    <property type="protein sequence ID" value="SDW70694.1"/>
    <property type="molecule type" value="Genomic_DNA"/>
</dbReference>
<comment type="catalytic activity">
    <reaction evidence="1">
        <text>2-phosphoglycolate + H2O = glycolate + phosphate</text>
        <dbReference type="Rhea" id="RHEA:14369"/>
        <dbReference type="ChEBI" id="CHEBI:15377"/>
        <dbReference type="ChEBI" id="CHEBI:29805"/>
        <dbReference type="ChEBI" id="CHEBI:43474"/>
        <dbReference type="ChEBI" id="CHEBI:58033"/>
        <dbReference type="EC" id="3.1.3.18"/>
    </reaction>
</comment>
<evidence type="ECO:0000256" key="2">
    <source>
        <dbReference type="ARBA" id="ARBA00004818"/>
    </source>
</evidence>
<dbReference type="SFLD" id="SFLDS00003">
    <property type="entry name" value="Haloacid_Dehalogenase"/>
    <property type="match status" value="1"/>
</dbReference>
<dbReference type="InterPro" id="IPR036412">
    <property type="entry name" value="HAD-like_sf"/>
</dbReference>
<dbReference type="Pfam" id="PF00702">
    <property type="entry name" value="Hydrolase"/>
    <property type="match status" value="1"/>
</dbReference>
<accession>A0A1H2VRX3</accession>
<organism evidence="5 6">
    <name type="scientific">Thiocapsa roseopersicina</name>
    <dbReference type="NCBI Taxonomy" id="1058"/>
    <lineage>
        <taxon>Bacteria</taxon>
        <taxon>Pseudomonadati</taxon>
        <taxon>Pseudomonadota</taxon>
        <taxon>Gammaproteobacteria</taxon>
        <taxon>Chromatiales</taxon>
        <taxon>Chromatiaceae</taxon>
        <taxon>Thiocapsa</taxon>
    </lineage>
</organism>
<dbReference type="NCBIfam" id="TIGR01509">
    <property type="entry name" value="HAD-SF-IA-v3"/>
    <property type="match status" value="1"/>
</dbReference>